<evidence type="ECO:0000256" key="6">
    <source>
        <dbReference type="ARBA" id="ARBA00022679"/>
    </source>
</evidence>
<dbReference type="Gene3D" id="1.10.287.130">
    <property type="match status" value="1"/>
</dbReference>
<keyword evidence="9" id="KW-0418">Kinase</keyword>
<dbReference type="Pfam" id="PF01627">
    <property type="entry name" value="Hpt"/>
    <property type="match status" value="1"/>
</dbReference>
<dbReference type="eggNOG" id="COG2205">
    <property type="taxonomic scope" value="Bacteria"/>
</dbReference>
<evidence type="ECO:0000256" key="9">
    <source>
        <dbReference type="ARBA" id="ARBA00022777"/>
    </source>
</evidence>
<dbReference type="InterPro" id="IPR005467">
    <property type="entry name" value="His_kinase_dom"/>
</dbReference>
<keyword evidence="12" id="KW-0902">Two-component regulatory system</keyword>
<evidence type="ECO:0000313" key="23">
    <source>
        <dbReference type="Proteomes" id="UP000017819"/>
    </source>
</evidence>
<dbReference type="PROSITE" id="PS50894">
    <property type="entry name" value="HPT"/>
    <property type="match status" value="1"/>
</dbReference>
<dbReference type="Pfam" id="PF00072">
    <property type="entry name" value="Response_reg"/>
    <property type="match status" value="1"/>
</dbReference>
<feature type="transmembrane region" description="Helical" evidence="16">
    <location>
        <begin position="38"/>
        <end position="59"/>
    </location>
</feature>
<dbReference type="InterPro" id="IPR003660">
    <property type="entry name" value="HAMP_dom"/>
</dbReference>
<keyword evidence="13 16" id="KW-0472">Membrane</keyword>
<dbReference type="PRINTS" id="PR00344">
    <property type="entry name" value="BCTRLSENSOR"/>
</dbReference>
<evidence type="ECO:0000259" key="17">
    <source>
        <dbReference type="PROSITE" id="PS50109"/>
    </source>
</evidence>
<keyword evidence="7 16" id="KW-0812">Transmembrane</keyword>
<feature type="modified residue" description="4-aspartylphosphate" evidence="15">
    <location>
        <position position="697"/>
    </location>
</feature>
<dbReference type="EMBL" id="AWXZ01000018">
    <property type="protein sequence ID" value="ESR25660.1"/>
    <property type="molecule type" value="Genomic_DNA"/>
</dbReference>
<dbReference type="PROSITE" id="PS50885">
    <property type="entry name" value="HAMP"/>
    <property type="match status" value="1"/>
</dbReference>
<dbReference type="Gene3D" id="3.30.565.10">
    <property type="entry name" value="Histidine kinase-like ATPase, C-terminal domain"/>
    <property type="match status" value="1"/>
</dbReference>
<evidence type="ECO:0000256" key="12">
    <source>
        <dbReference type="ARBA" id="ARBA00023012"/>
    </source>
</evidence>
<dbReference type="SUPFAM" id="SSF158472">
    <property type="entry name" value="HAMP domain-like"/>
    <property type="match status" value="1"/>
</dbReference>
<dbReference type="Pfam" id="PF00512">
    <property type="entry name" value="HisKA"/>
    <property type="match status" value="1"/>
</dbReference>
<dbReference type="FunFam" id="1.10.287.130:FF:000004">
    <property type="entry name" value="Ethylene receptor 1"/>
    <property type="match status" value="1"/>
</dbReference>
<keyword evidence="11 16" id="KW-1133">Transmembrane helix</keyword>
<evidence type="ECO:0000256" key="3">
    <source>
        <dbReference type="ARBA" id="ARBA00012438"/>
    </source>
</evidence>
<evidence type="ECO:0000256" key="11">
    <source>
        <dbReference type="ARBA" id="ARBA00022989"/>
    </source>
</evidence>
<feature type="domain" description="HPt" evidence="21">
    <location>
        <begin position="820"/>
        <end position="917"/>
    </location>
</feature>
<evidence type="ECO:0000259" key="21">
    <source>
        <dbReference type="PROSITE" id="PS50894"/>
    </source>
</evidence>
<dbReference type="FunFam" id="3.30.565.10:FF:000010">
    <property type="entry name" value="Sensor histidine kinase RcsC"/>
    <property type="match status" value="1"/>
</dbReference>
<evidence type="ECO:0000256" key="5">
    <source>
        <dbReference type="ARBA" id="ARBA00022553"/>
    </source>
</evidence>
<evidence type="ECO:0000256" key="2">
    <source>
        <dbReference type="ARBA" id="ARBA00004651"/>
    </source>
</evidence>
<dbReference type="SUPFAM" id="SSF47384">
    <property type="entry name" value="Homodimeric domain of signal transducing histidine kinase"/>
    <property type="match status" value="1"/>
</dbReference>
<evidence type="ECO:0000256" key="7">
    <source>
        <dbReference type="ARBA" id="ARBA00022692"/>
    </source>
</evidence>
<evidence type="ECO:0000256" key="16">
    <source>
        <dbReference type="SAM" id="Phobius"/>
    </source>
</evidence>
<dbReference type="InterPro" id="IPR004358">
    <property type="entry name" value="Sig_transdc_His_kin-like_C"/>
</dbReference>
<dbReference type="SMART" id="SM00388">
    <property type="entry name" value="HisKA"/>
    <property type="match status" value="1"/>
</dbReference>
<dbReference type="eggNOG" id="COG5001">
    <property type="taxonomic scope" value="Bacteria"/>
</dbReference>
<dbReference type="CDD" id="cd00082">
    <property type="entry name" value="HisKA"/>
    <property type="match status" value="1"/>
</dbReference>
<organism evidence="22 23">
    <name type="scientific">Lutibaculum baratangense AMV1</name>
    <dbReference type="NCBI Taxonomy" id="631454"/>
    <lineage>
        <taxon>Bacteria</taxon>
        <taxon>Pseudomonadati</taxon>
        <taxon>Pseudomonadota</taxon>
        <taxon>Alphaproteobacteria</taxon>
        <taxon>Hyphomicrobiales</taxon>
        <taxon>Tepidamorphaceae</taxon>
        <taxon>Lutibaculum</taxon>
    </lineage>
</organism>
<evidence type="ECO:0000256" key="1">
    <source>
        <dbReference type="ARBA" id="ARBA00000085"/>
    </source>
</evidence>
<dbReference type="Gene3D" id="6.10.340.10">
    <property type="match status" value="1"/>
</dbReference>
<feature type="domain" description="HAMP" evidence="20">
    <location>
        <begin position="209"/>
        <end position="262"/>
    </location>
</feature>
<dbReference type="Gene3D" id="3.40.50.2300">
    <property type="match status" value="1"/>
</dbReference>
<dbReference type="SUPFAM" id="SSF55874">
    <property type="entry name" value="ATPase domain of HSP90 chaperone/DNA topoisomerase II/histidine kinase"/>
    <property type="match status" value="1"/>
</dbReference>
<keyword evidence="8" id="KW-0547">Nucleotide-binding</keyword>
<dbReference type="Pfam" id="PF00563">
    <property type="entry name" value="EAL"/>
    <property type="match status" value="1"/>
</dbReference>
<dbReference type="SMART" id="SM00304">
    <property type="entry name" value="HAMP"/>
    <property type="match status" value="1"/>
</dbReference>
<dbReference type="InterPro" id="IPR003661">
    <property type="entry name" value="HisK_dim/P_dom"/>
</dbReference>
<proteinExistence type="predicted"/>
<dbReference type="InterPro" id="IPR003594">
    <property type="entry name" value="HATPase_dom"/>
</dbReference>
<feature type="domain" description="Response regulatory" evidence="18">
    <location>
        <begin position="648"/>
        <end position="765"/>
    </location>
</feature>
<dbReference type="GO" id="GO:0005886">
    <property type="term" value="C:plasma membrane"/>
    <property type="evidence" value="ECO:0007669"/>
    <property type="project" value="UniProtKB-SubCell"/>
</dbReference>
<comment type="caution">
    <text evidence="22">The sequence shown here is derived from an EMBL/GenBank/DDBJ whole genome shotgun (WGS) entry which is preliminary data.</text>
</comment>
<keyword evidence="6" id="KW-0808">Transferase</keyword>
<dbReference type="InterPro" id="IPR036097">
    <property type="entry name" value="HisK_dim/P_sf"/>
</dbReference>
<dbReference type="CDD" id="cd17546">
    <property type="entry name" value="REC_hyHK_CKI1_RcsC-like"/>
    <property type="match status" value="1"/>
</dbReference>
<dbReference type="CDD" id="cd16922">
    <property type="entry name" value="HATPase_EvgS-ArcB-TorS-like"/>
    <property type="match status" value="1"/>
</dbReference>
<feature type="domain" description="EAL" evidence="19">
    <location>
        <begin position="935"/>
        <end position="1182"/>
    </location>
</feature>
<evidence type="ECO:0000256" key="14">
    <source>
        <dbReference type="PROSITE-ProRule" id="PRU00110"/>
    </source>
</evidence>
<dbReference type="Pfam" id="PF00672">
    <property type="entry name" value="HAMP"/>
    <property type="match status" value="1"/>
</dbReference>
<dbReference type="InterPro" id="IPR036890">
    <property type="entry name" value="HATPase_C_sf"/>
</dbReference>
<dbReference type="SUPFAM" id="SSF47226">
    <property type="entry name" value="Histidine-containing phosphotransfer domain, HPT domain"/>
    <property type="match status" value="1"/>
</dbReference>
<dbReference type="Gene3D" id="3.20.20.450">
    <property type="entry name" value="EAL domain"/>
    <property type="match status" value="1"/>
</dbReference>
<dbReference type="EC" id="2.7.13.3" evidence="3"/>
<comment type="subcellular location">
    <subcellularLocation>
        <location evidence="2">Cell membrane</location>
        <topology evidence="2">Multi-pass membrane protein</topology>
    </subcellularLocation>
</comment>
<keyword evidence="23" id="KW-1185">Reference proteome</keyword>
<dbReference type="SUPFAM" id="SSF141868">
    <property type="entry name" value="EAL domain-like"/>
    <property type="match status" value="1"/>
</dbReference>
<dbReference type="AlphaFoldDB" id="V4RR88"/>
<dbReference type="PROSITE" id="PS50883">
    <property type="entry name" value="EAL"/>
    <property type="match status" value="1"/>
</dbReference>
<dbReference type="Pfam" id="PF02518">
    <property type="entry name" value="HATPase_c"/>
    <property type="match status" value="1"/>
</dbReference>
<dbReference type="GO" id="GO:0005524">
    <property type="term" value="F:ATP binding"/>
    <property type="evidence" value="ECO:0007669"/>
    <property type="project" value="UniProtKB-KW"/>
</dbReference>
<evidence type="ECO:0000256" key="10">
    <source>
        <dbReference type="ARBA" id="ARBA00022840"/>
    </source>
</evidence>
<evidence type="ECO:0000259" key="20">
    <source>
        <dbReference type="PROSITE" id="PS50885"/>
    </source>
</evidence>
<dbReference type="SMART" id="SM00387">
    <property type="entry name" value="HATPase_c"/>
    <property type="match status" value="1"/>
</dbReference>
<name>V4RR88_9HYPH</name>
<dbReference type="STRING" id="631454.N177_1493"/>
<dbReference type="InterPro" id="IPR001633">
    <property type="entry name" value="EAL_dom"/>
</dbReference>
<dbReference type="InterPro" id="IPR008207">
    <property type="entry name" value="Sig_transdc_His_kin_Hpt_dom"/>
</dbReference>
<feature type="modified residue" description="Phosphohistidine" evidence="14">
    <location>
        <position position="859"/>
    </location>
</feature>
<keyword evidence="10" id="KW-0067">ATP-binding</keyword>
<dbReference type="PROSITE" id="PS50110">
    <property type="entry name" value="RESPONSE_REGULATORY"/>
    <property type="match status" value="1"/>
</dbReference>
<accession>V4RR88</accession>
<dbReference type="PATRIC" id="fig|631454.5.peg.1475"/>
<evidence type="ECO:0000256" key="4">
    <source>
        <dbReference type="ARBA" id="ARBA00022475"/>
    </source>
</evidence>
<dbReference type="CDD" id="cd01948">
    <property type="entry name" value="EAL"/>
    <property type="match status" value="1"/>
</dbReference>
<dbReference type="Proteomes" id="UP000017819">
    <property type="component" value="Unassembled WGS sequence"/>
</dbReference>
<dbReference type="PANTHER" id="PTHR45339:SF1">
    <property type="entry name" value="HYBRID SIGNAL TRANSDUCTION HISTIDINE KINASE J"/>
    <property type="match status" value="1"/>
</dbReference>
<keyword evidence="5 15" id="KW-0597">Phosphoprotein</keyword>
<reference evidence="22 23" key="1">
    <citation type="journal article" date="2014" name="Genome Announc.">
        <title>Draft Genome Sequence of Lutibaculum baratangense Strain AMV1T, Isolated from a Mud Volcano in Andamans, India.</title>
        <authorList>
            <person name="Singh A."/>
            <person name="Sreenivas A."/>
            <person name="Sathyanarayana Reddy G."/>
            <person name="Pinnaka A.K."/>
            <person name="Shivaji S."/>
        </authorList>
    </citation>
    <scope>NUCLEOTIDE SEQUENCE [LARGE SCALE GENOMIC DNA]</scope>
    <source>
        <strain evidence="22 23">AMV1</strain>
    </source>
</reference>
<gene>
    <name evidence="22" type="ORF">N177_1493</name>
</gene>
<dbReference type="InterPro" id="IPR011006">
    <property type="entry name" value="CheY-like_superfamily"/>
</dbReference>
<dbReference type="Gene3D" id="1.20.120.160">
    <property type="entry name" value="HPT domain"/>
    <property type="match status" value="1"/>
</dbReference>
<evidence type="ECO:0000259" key="19">
    <source>
        <dbReference type="PROSITE" id="PS50883"/>
    </source>
</evidence>
<dbReference type="CDD" id="cd06225">
    <property type="entry name" value="HAMP"/>
    <property type="match status" value="1"/>
</dbReference>
<evidence type="ECO:0000259" key="18">
    <source>
        <dbReference type="PROSITE" id="PS50110"/>
    </source>
</evidence>
<protein>
    <recommendedName>
        <fullName evidence="3">histidine kinase</fullName>
        <ecNumber evidence="3">2.7.13.3</ecNumber>
    </recommendedName>
</protein>
<evidence type="ECO:0000256" key="8">
    <source>
        <dbReference type="ARBA" id="ARBA00022741"/>
    </source>
</evidence>
<dbReference type="InterPro" id="IPR035919">
    <property type="entry name" value="EAL_sf"/>
</dbReference>
<dbReference type="SMART" id="SM00448">
    <property type="entry name" value="REC"/>
    <property type="match status" value="1"/>
</dbReference>
<dbReference type="SMART" id="SM00052">
    <property type="entry name" value="EAL"/>
    <property type="match status" value="1"/>
</dbReference>
<comment type="catalytic activity">
    <reaction evidence="1">
        <text>ATP + protein L-histidine = ADP + protein N-phospho-L-histidine.</text>
        <dbReference type="EC" id="2.7.13.3"/>
    </reaction>
</comment>
<sequence>MPEKKRRFNASLTFVVAWSSRGGPHVHIRKSRSIRTRLAILVFAAVGAAVVLTTLLGVWKETVRYAEARRETTLAVAHAFAAAAAPATRTGDGTAAFAAIRGIADVPGILFSELRSAAGPVLATTGAATRLQSDVEAQEEGISPLRLLFSRDLGVRVPVVSGGEEVGTLALVADMSGLRRAILQTLLVTLLGGATALVVGLAVAARLQRGLTGPLARLTETMSRIRRSHDYRTRLEVESDDEVGILVDGFNTMLGEIGERDLKLARHRQDLEREVDERTRDLKLARDAAEEASAAKSAFLATMSHEIRTPMNGVLVMAELLASSGLPERQQRYADVVARSGQGLLAIINDILDFSKIESGKLELESVALNPADLADEVVTLFAERARSKGLDLAAHVAPDTAAAATGDPVRLNQIIGNLVNNALKFTEAGYVLLTVRPDPERPGFTEFAVHDSGIGIPEDKIGTLFEAFAQADQSTTRRFGGTGLGLAICRRLVEAMGGEFRVTSRVGKGSTFAFSVPLAGEPAAWPAVAGAKRAVVAVGGEATTLALVRYLAAAGYEVAGADERAGARVALAVVGEDAPAPEADVVLRLCPIGAEVAPAGAVALLTKPLLAAELRETLGRVAAGRSLRDAAARARKTERLPQYRGLPVLVADDSPVNREVMVETLSRFGIVPDLAADGLEAVSAVAAKTYALVFMDGSMPELDGFEATRRIRSAEPAGSHVPVVALTAHVVGSEAEAWRGAGMDGVVHKPFTIDDIARCLATHCAGRRTEAVEGADPVEPPVASAAVPVAAPSPAGEAEPPLLSPEMLAQLDEMAAAGRSDFVERVFGLYLEHAPGSREALRAAVGSGDAEAAGKAAHVLKSMSYNIGAARVAALAGAVERAARERGEQPGTAERGRLDAALDATLEAIRRRLAGGSEEPDPSATLISGPASGEDELAAALESALASDELTLVYQPLVDRHTRLTAGVETLLRWDRNGLPVSPGEFIPVAERSGLIVGIGDYVLRHACARAKGWGIDLAVNISPAQLQDRDFPARVETILAETGCDPRRLVLEVTEYALLEDEETGLAAIGRLKEKGIRFALDDFGTGYSSLTYLRRLPFDEIKIDRSFVASAETAIDCATIIHAVVSIGRSLGKKIVAEGIETEGQLRFLSAAGVHLFQGYLLGTPMSPEDIEARLAAEREEALAKAM</sequence>
<evidence type="ECO:0000256" key="15">
    <source>
        <dbReference type="PROSITE-ProRule" id="PRU00169"/>
    </source>
</evidence>
<dbReference type="PROSITE" id="PS50109">
    <property type="entry name" value="HIS_KIN"/>
    <property type="match status" value="1"/>
</dbReference>
<evidence type="ECO:0000313" key="22">
    <source>
        <dbReference type="EMBL" id="ESR25660.1"/>
    </source>
</evidence>
<evidence type="ECO:0000256" key="13">
    <source>
        <dbReference type="ARBA" id="ARBA00023136"/>
    </source>
</evidence>
<dbReference type="GO" id="GO:0000155">
    <property type="term" value="F:phosphorelay sensor kinase activity"/>
    <property type="evidence" value="ECO:0007669"/>
    <property type="project" value="InterPro"/>
</dbReference>
<dbReference type="InterPro" id="IPR001789">
    <property type="entry name" value="Sig_transdc_resp-reg_receiver"/>
</dbReference>
<feature type="domain" description="Histidine kinase" evidence="17">
    <location>
        <begin position="302"/>
        <end position="521"/>
    </location>
</feature>
<dbReference type="SUPFAM" id="SSF52172">
    <property type="entry name" value="CheY-like"/>
    <property type="match status" value="1"/>
</dbReference>
<dbReference type="PANTHER" id="PTHR45339">
    <property type="entry name" value="HYBRID SIGNAL TRANSDUCTION HISTIDINE KINASE J"/>
    <property type="match status" value="1"/>
</dbReference>
<dbReference type="InterPro" id="IPR036641">
    <property type="entry name" value="HPT_dom_sf"/>
</dbReference>
<keyword evidence="4" id="KW-1003">Cell membrane</keyword>